<evidence type="ECO:0000313" key="8">
    <source>
        <dbReference type="Proteomes" id="UP000249725"/>
    </source>
</evidence>
<dbReference type="Gene3D" id="2.60.40.10">
    <property type="entry name" value="Immunoglobulins"/>
    <property type="match status" value="1"/>
</dbReference>
<dbReference type="SUPFAM" id="SSF48208">
    <property type="entry name" value="Six-hairpin glycosidases"/>
    <property type="match status" value="1"/>
</dbReference>
<dbReference type="GO" id="GO:0000272">
    <property type="term" value="P:polysaccharide catabolic process"/>
    <property type="evidence" value="ECO:0007669"/>
    <property type="project" value="UniProtKB-KW"/>
</dbReference>
<evidence type="ECO:0000256" key="4">
    <source>
        <dbReference type="SAM" id="SignalP"/>
    </source>
</evidence>
<organism evidence="7 8">
    <name type="scientific">Phenylobacterium deserti</name>
    <dbReference type="NCBI Taxonomy" id="1914756"/>
    <lineage>
        <taxon>Bacteria</taxon>
        <taxon>Pseudomonadati</taxon>
        <taxon>Pseudomonadota</taxon>
        <taxon>Alphaproteobacteria</taxon>
        <taxon>Caulobacterales</taxon>
        <taxon>Caulobacteraceae</taxon>
        <taxon>Phenylobacterium</taxon>
    </lineage>
</organism>
<comment type="similarity">
    <text evidence="1">Belongs to the glycosyl hydrolase 9 (cellulase E) family.</text>
</comment>
<dbReference type="SUPFAM" id="SSF81296">
    <property type="entry name" value="E set domains"/>
    <property type="match status" value="1"/>
</dbReference>
<dbReference type="Pfam" id="PF02927">
    <property type="entry name" value="CelD_N"/>
    <property type="match status" value="1"/>
</dbReference>
<dbReference type="RefSeq" id="WP_111514666.1">
    <property type="nucleotide sequence ID" value="NZ_QFYR01000001.1"/>
</dbReference>
<dbReference type="AlphaFoldDB" id="A0A328AWY3"/>
<dbReference type="InterPro" id="IPR013783">
    <property type="entry name" value="Ig-like_fold"/>
</dbReference>
<comment type="caution">
    <text evidence="7">The sequence shown here is derived from an EMBL/GenBank/DDBJ whole genome shotgun (WGS) entry which is preliminary data.</text>
</comment>
<dbReference type="Gene3D" id="1.50.10.10">
    <property type="match status" value="1"/>
</dbReference>
<dbReference type="CDD" id="cd02850">
    <property type="entry name" value="E_set_Cellulase_N"/>
    <property type="match status" value="1"/>
</dbReference>
<dbReference type="Pfam" id="PF00759">
    <property type="entry name" value="Glyco_hydro_9"/>
    <property type="match status" value="1"/>
</dbReference>
<evidence type="ECO:0000259" key="6">
    <source>
        <dbReference type="Pfam" id="PF02927"/>
    </source>
</evidence>
<protein>
    <submittedName>
        <fullName evidence="7">Glycoside hydrolase</fullName>
    </submittedName>
</protein>
<feature type="domain" description="Glycoside hydrolase family 9" evidence="5">
    <location>
        <begin position="421"/>
        <end position="644"/>
    </location>
</feature>
<name>A0A328AWY3_9CAUL</name>
<sequence>MRSLLAGAAALALIAAAPQALAQKPTGSAGAPISINDKEYFARQGVNVMVFNDFYPDGHQTGVTVVQHGTRVAANGDLRLETSPGQWSPMPVTQTRTVDRATGTITQTLSYPDPSKDRKGFNPIIYPDLKFTYHVKVTALSGGAFRVTVDLDQPLPAEWIGKVGFNFELFPGELFGKSWLMDGQAGIFPRQPNGPVEQRAGEWISKPMAQGKTLIVAPDEDLRRMTIESRTGQLELVDGRGNHNNAWYIVRGVVPAGATKNAIEWVITPNVVEGWRYQPVIQVSQVGYAPDQAKRVVLEKDPLDTKADEVVLYRLTANGRQVAKRGAPKAFGPFLRYQYSTFDFSDVTAPGMYVVGYRDQVSHPFKIGADVFDRDVWQPTLETFLPNQMCHMVVREKYRIWHGLDHLDDARMAPTDLNHFDGYLQGASTLTKYKPGDRVPGLDAGGWHDAGDYDMRVESQIGTIWLLSKMVTEFGLNYDATAVDQKNKTVDIRVADGKDDARQQIEHGLLSVLGGYRAMGRLYRGIIEPHLSQYVLLGDVVNQTDNLPYDPKAKPDLLRGHNYGVDDDRWVFTEDNPDRELDAAAGLAAASVALRDYDAKLAAESLAAARDIYAKAKDRPKKPTDRIAALTELVLATGEGAYMSELIALKPTVIADIENSGWAVGQVINRVPDESFRRDVTAVVATYQAKLREQSKENPYGVPYKPDIWGAGWTIQEFGVKQWFFHKGWPQLTPEDYHLNALNFVLGVHPGQNNASFASGVGSKSATTAYGTNRADWSYIPGGVISGTALIRPDLPELKVWPYFWQQTEYVLGGGETNYMFLAIAAQQRAKGK</sequence>
<keyword evidence="7" id="KW-0378">Hydrolase</keyword>
<keyword evidence="8" id="KW-1185">Reference proteome</keyword>
<evidence type="ECO:0000256" key="1">
    <source>
        <dbReference type="ARBA" id="ARBA00007072"/>
    </source>
</evidence>
<evidence type="ECO:0000259" key="5">
    <source>
        <dbReference type="Pfam" id="PF00759"/>
    </source>
</evidence>
<dbReference type="EMBL" id="QFYR01000001">
    <property type="protein sequence ID" value="RAK58216.1"/>
    <property type="molecule type" value="Genomic_DNA"/>
</dbReference>
<gene>
    <name evidence="7" type="ORF">DJ018_03980</name>
</gene>
<dbReference type="InterPro" id="IPR004197">
    <property type="entry name" value="Cellulase_Ig-like"/>
</dbReference>
<evidence type="ECO:0000256" key="3">
    <source>
        <dbReference type="ARBA" id="ARBA00023326"/>
    </source>
</evidence>
<dbReference type="InterPro" id="IPR014756">
    <property type="entry name" value="Ig_E-set"/>
</dbReference>
<evidence type="ECO:0000313" key="7">
    <source>
        <dbReference type="EMBL" id="RAK58216.1"/>
    </source>
</evidence>
<feature type="signal peptide" evidence="4">
    <location>
        <begin position="1"/>
        <end position="22"/>
    </location>
</feature>
<accession>A0A328AWY3</accession>
<keyword evidence="3" id="KW-0624">Polysaccharide degradation</keyword>
<dbReference type="InterPro" id="IPR001701">
    <property type="entry name" value="Glyco_hydro_9"/>
</dbReference>
<dbReference type="OrthoDB" id="5936802at2"/>
<feature type="domain" description="Cellulase Ig-like" evidence="6">
    <location>
        <begin position="278"/>
        <end position="359"/>
    </location>
</feature>
<keyword evidence="2" id="KW-0119">Carbohydrate metabolism</keyword>
<dbReference type="InterPro" id="IPR012341">
    <property type="entry name" value="6hp_glycosidase-like_sf"/>
</dbReference>
<feature type="chain" id="PRO_5016249622" evidence="4">
    <location>
        <begin position="23"/>
        <end position="833"/>
    </location>
</feature>
<reference evidence="8" key="1">
    <citation type="submission" date="2018-05" db="EMBL/GenBank/DDBJ databases">
        <authorList>
            <person name="Li X."/>
        </authorList>
    </citation>
    <scope>NUCLEOTIDE SEQUENCE [LARGE SCALE GENOMIC DNA]</scope>
    <source>
        <strain evidence="8">YIM 73061</strain>
    </source>
</reference>
<proteinExistence type="inferred from homology"/>
<dbReference type="GO" id="GO:0008810">
    <property type="term" value="F:cellulase activity"/>
    <property type="evidence" value="ECO:0007669"/>
    <property type="project" value="InterPro"/>
</dbReference>
<keyword evidence="4" id="KW-0732">Signal</keyword>
<dbReference type="InterPro" id="IPR008928">
    <property type="entry name" value="6-hairpin_glycosidase_sf"/>
</dbReference>
<dbReference type="Proteomes" id="UP000249725">
    <property type="component" value="Unassembled WGS sequence"/>
</dbReference>
<evidence type="ECO:0000256" key="2">
    <source>
        <dbReference type="ARBA" id="ARBA00023277"/>
    </source>
</evidence>